<organism evidence="2 3">
    <name type="scientific">Rhodococcus maanshanensis</name>
    <dbReference type="NCBI Taxonomy" id="183556"/>
    <lineage>
        <taxon>Bacteria</taxon>
        <taxon>Bacillati</taxon>
        <taxon>Actinomycetota</taxon>
        <taxon>Actinomycetes</taxon>
        <taxon>Mycobacteriales</taxon>
        <taxon>Nocardiaceae</taxon>
        <taxon>Rhodococcus</taxon>
    </lineage>
</organism>
<dbReference type="OrthoDB" id="9799921at2"/>
<dbReference type="RefSeq" id="WP_072751286.1">
    <property type="nucleotide sequence ID" value="NZ_FOAW01000009.1"/>
</dbReference>
<accession>A0A1H7QHH9</accession>
<dbReference type="InterPro" id="IPR005122">
    <property type="entry name" value="Uracil-DNA_glycosylase-like"/>
</dbReference>
<keyword evidence="3" id="KW-1185">Reference proteome</keyword>
<dbReference type="Pfam" id="PF03167">
    <property type="entry name" value="UDG"/>
    <property type="match status" value="1"/>
</dbReference>
<dbReference type="Proteomes" id="UP000198677">
    <property type="component" value="Unassembled WGS sequence"/>
</dbReference>
<reference evidence="3" key="1">
    <citation type="submission" date="2016-10" db="EMBL/GenBank/DDBJ databases">
        <authorList>
            <person name="Varghese N."/>
            <person name="Submissions S."/>
        </authorList>
    </citation>
    <scope>NUCLEOTIDE SEQUENCE [LARGE SCALE GENOMIC DNA]</scope>
    <source>
        <strain evidence="3">DSM 44675</strain>
    </source>
</reference>
<dbReference type="SMART" id="SM00986">
    <property type="entry name" value="UDG"/>
    <property type="match status" value="1"/>
</dbReference>
<sequence length="166" mass="18260">MTVVHSFPAVLDDRADTLILGSMPGIPSLAAGMYYANPRNSFWPIMGELFDAGPRQTYAHRLRRLQDEGIALWDVLKLCRREGSLDSSIDPDSEVANDFADLFERHPRIGRVFFNGAKAEQAYRRAVVARGLHPEAVAMARLPSTSPANAGTPVADKLAAWRAVAR</sequence>
<dbReference type="SUPFAM" id="SSF52141">
    <property type="entry name" value="Uracil-DNA glycosylase-like"/>
    <property type="match status" value="1"/>
</dbReference>
<dbReference type="InterPro" id="IPR026353">
    <property type="entry name" value="Hypoxan-DNA_Glyclase"/>
</dbReference>
<evidence type="ECO:0000313" key="3">
    <source>
        <dbReference type="Proteomes" id="UP000198677"/>
    </source>
</evidence>
<dbReference type="AlphaFoldDB" id="A0A1H7QHH9"/>
<gene>
    <name evidence="2" type="ORF">SAMN05444583_109166</name>
</gene>
<dbReference type="Gene3D" id="3.40.470.10">
    <property type="entry name" value="Uracil-DNA glycosylase-like domain"/>
    <property type="match status" value="1"/>
</dbReference>
<proteinExistence type="predicted"/>
<dbReference type="InterPro" id="IPR036895">
    <property type="entry name" value="Uracil-DNA_glycosylase-like_sf"/>
</dbReference>
<evidence type="ECO:0000259" key="1">
    <source>
        <dbReference type="SMART" id="SM00986"/>
    </source>
</evidence>
<dbReference type="CDD" id="cd10032">
    <property type="entry name" value="UDG-F6_HDG"/>
    <property type="match status" value="1"/>
</dbReference>
<evidence type="ECO:0000313" key="2">
    <source>
        <dbReference type="EMBL" id="SEL47218.1"/>
    </source>
</evidence>
<dbReference type="EMBL" id="FOAW01000009">
    <property type="protein sequence ID" value="SEL47218.1"/>
    <property type="molecule type" value="Genomic_DNA"/>
</dbReference>
<feature type="domain" description="Uracil-DNA glycosylase-like" evidence="1">
    <location>
        <begin position="8"/>
        <end position="165"/>
    </location>
</feature>
<name>A0A1H7QHH9_9NOCA</name>
<dbReference type="NCBIfam" id="TIGR04274">
    <property type="entry name" value="hypoxanDNAglyco"/>
    <property type="match status" value="1"/>
</dbReference>
<dbReference type="SMART" id="SM00987">
    <property type="entry name" value="UreE_C"/>
    <property type="match status" value="1"/>
</dbReference>
<protein>
    <submittedName>
        <fullName evidence="2">Hypoxanthine-DNA glycosylase</fullName>
    </submittedName>
</protein>